<evidence type="ECO:0000256" key="2">
    <source>
        <dbReference type="ARBA" id="ARBA00022475"/>
    </source>
</evidence>
<feature type="transmembrane region" description="Helical" evidence="7">
    <location>
        <begin position="214"/>
        <end position="230"/>
    </location>
</feature>
<protein>
    <submittedName>
        <fullName evidence="9">MMPL family protein</fullName>
    </submittedName>
</protein>
<dbReference type="SUPFAM" id="SSF82866">
    <property type="entry name" value="Multidrug efflux transporter AcrB transmembrane domain"/>
    <property type="match status" value="2"/>
</dbReference>
<dbReference type="EMBL" id="CP036318">
    <property type="protein sequence ID" value="QDV58114.1"/>
    <property type="molecule type" value="Genomic_DNA"/>
</dbReference>
<dbReference type="Pfam" id="PF03176">
    <property type="entry name" value="MMPL"/>
    <property type="match status" value="2"/>
</dbReference>
<keyword evidence="3 7" id="KW-0812">Transmembrane</keyword>
<feature type="transmembrane region" description="Helical" evidence="7">
    <location>
        <begin position="263"/>
        <end position="287"/>
    </location>
</feature>
<evidence type="ECO:0000256" key="7">
    <source>
        <dbReference type="SAM" id="Phobius"/>
    </source>
</evidence>
<dbReference type="InterPro" id="IPR050545">
    <property type="entry name" value="Mycobact_MmpL"/>
</dbReference>
<dbReference type="PROSITE" id="PS50156">
    <property type="entry name" value="SSD"/>
    <property type="match status" value="1"/>
</dbReference>
<organism evidence="9 10">
    <name type="scientific">Rosistilla oblonga</name>
    <dbReference type="NCBI Taxonomy" id="2527990"/>
    <lineage>
        <taxon>Bacteria</taxon>
        <taxon>Pseudomonadati</taxon>
        <taxon>Planctomycetota</taxon>
        <taxon>Planctomycetia</taxon>
        <taxon>Pirellulales</taxon>
        <taxon>Pirellulaceae</taxon>
        <taxon>Rosistilla</taxon>
    </lineage>
</organism>
<feature type="transmembrane region" description="Helical" evidence="7">
    <location>
        <begin position="25"/>
        <end position="45"/>
    </location>
</feature>
<sequence>MSAPLPREEAENSTTVQQQLRLRTLAWIVVGMLVATSPVLLYAMLNLHSNTTDMHQWLPEGRPEVQRYQEFIQRFGGDEIVVVSWPGCTFNDPRLPQLADALRDAMAKDPQPIWHSVITGPDAMRDLIQGPAKLRPGQAAGRIDRLLIGPDRKTTAALIALTPAGGEHPHRVIDSITQIARQACDLSRDQLRITGGVYKASVIDHATDRSVQRCILPSALLTLIVVSLLLRSVRLTLVVLVAAVFCAMIGIAMIHFTSNGINAILVAVPTLLYVLTVSGAVHLANYYRDGLHEVGPDQAGFRAVQVGWRPCALASISTAIGMASLVVSDLSPIRHFGIYSALAVVIGFFVLMSVFAATLTLSPCVKSRQPTANMVEVNPWLDLVIAKVLKHHNLLLACGLIGLATAGWGLSRTTTTVDLLKSFRPHSELVRNYRWINDNLGPQGSLEIVLHYAPESTQRTIDRLRQVHAIELEAMNVDGVAATISALTFAPTLPRPTGMRGIAAQIAYESQFVAARQKIITEGWLADSAGGESWRIHAKVSDIDGRPYAEVISDLRHRIEPLLPPQPNNVRLEFTGGSPLIDEAQDELLGDLTNSFLLAFAILAPVMMLMLRSFWAGLFAMLPNVVPVVTVFGMLGWLQIPIGLGTMLTASVALGIAVDDTLHFLTWYGRAIRQGRSRNEAIRTAFHRCATAMVQTTLICCVGMLVLVPAEFVPTSMFAVMMIILLPTALVGDLVLLPALLASRLGSAFFRPSSASPETSLPAAGKRTDGTVKQNVDSPQR</sequence>
<dbReference type="GO" id="GO:0005886">
    <property type="term" value="C:plasma membrane"/>
    <property type="evidence" value="ECO:0007669"/>
    <property type="project" value="UniProtKB-SubCell"/>
</dbReference>
<dbReference type="RefSeq" id="WP_145288139.1">
    <property type="nucleotide sequence ID" value="NZ_CP036318.1"/>
</dbReference>
<accession>A0A518IYF9</accession>
<feature type="transmembrane region" description="Helical" evidence="7">
    <location>
        <begin position="592"/>
        <end position="611"/>
    </location>
</feature>
<dbReference type="PANTHER" id="PTHR33406">
    <property type="entry name" value="MEMBRANE PROTEIN MJ1562-RELATED"/>
    <property type="match status" value="1"/>
</dbReference>
<dbReference type="Gene3D" id="1.20.1640.10">
    <property type="entry name" value="Multidrug efflux transporter AcrB transmembrane domain"/>
    <property type="match status" value="2"/>
</dbReference>
<feature type="domain" description="SSD" evidence="8">
    <location>
        <begin position="235"/>
        <end position="361"/>
    </location>
</feature>
<feature type="transmembrane region" description="Helical" evidence="7">
    <location>
        <begin position="646"/>
        <end position="668"/>
    </location>
</feature>
<dbReference type="Proteomes" id="UP000316770">
    <property type="component" value="Chromosome"/>
</dbReference>
<feature type="compositionally biased region" description="Polar residues" evidence="6">
    <location>
        <begin position="771"/>
        <end position="781"/>
    </location>
</feature>
<feature type="transmembrane region" description="Helical" evidence="7">
    <location>
        <begin position="339"/>
        <end position="361"/>
    </location>
</feature>
<evidence type="ECO:0000256" key="5">
    <source>
        <dbReference type="ARBA" id="ARBA00023136"/>
    </source>
</evidence>
<keyword evidence="2" id="KW-1003">Cell membrane</keyword>
<name>A0A518IYF9_9BACT</name>
<dbReference type="PANTHER" id="PTHR33406:SF12">
    <property type="entry name" value="BLR2997 PROTEIN"/>
    <property type="match status" value="1"/>
</dbReference>
<evidence type="ECO:0000256" key="1">
    <source>
        <dbReference type="ARBA" id="ARBA00004651"/>
    </source>
</evidence>
<feature type="transmembrane region" description="Helical" evidence="7">
    <location>
        <begin position="236"/>
        <end position="256"/>
    </location>
</feature>
<feature type="transmembrane region" description="Helical" evidence="7">
    <location>
        <begin position="307"/>
        <end position="327"/>
    </location>
</feature>
<evidence type="ECO:0000256" key="6">
    <source>
        <dbReference type="SAM" id="MobiDB-lite"/>
    </source>
</evidence>
<evidence type="ECO:0000259" key="8">
    <source>
        <dbReference type="PROSITE" id="PS50156"/>
    </source>
</evidence>
<feature type="transmembrane region" description="Helical" evidence="7">
    <location>
        <begin position="689"/>
        <end position="710"/>
    </location>
</feature>
<keyword evidence="5 7" id="KW-0472">Membrane</keyword>
<reference evidence="9 10" key="1">
    <citation type="submission" date="2019-02" db="EMBL/GenBank/DDBJ databases">
        <title>Deep-cultivation of Planctomycetes and their phenomic and genomic characterization uncovers novel biology.</title>
        <authorList>
            <person name="Wiegand S."/>
            <person name="Jogler M."/>
            <person name="Boedeker C."/>
            <person name="Pinto D."/>
            <person name="Vollmers J."/>
            <person name="Rivas-Marin E."/>
            <person name="Kohn T."/>
            <person name="Peeters S.H."/>
            <person name="Heuer A."/>
            <person name="Rast P."/>
            <person name="Oberbeckmann S."/>
            <person name="Bunk B."/>
            <person name="Jeske O."/>
            <person name="Meyerdierks A."/>
            <person name="Storesund J.E."/>
            <person name="Kallscheuer N."/>
            <person name="Luecker S."/>
            <person name="Lage O.M."/>
            <person name="Pohl T."/>
            <person name="Merkel B.J."/>
            <person name="Hornburger P."/>
            <person name="Mueller R.-W."/>
            <person name="Bruemmer F."/>
            <person name="Labrenz M."/>
            <person name="Spormann A.M."/>
            <person name="Op den Camp H."/>
            <person name="Overmann J."/>
            <person name="Amann R."/>
            <person name="Jetten M.S.M."/>
            <person name="Mascher T."/>
            <person name="Medema M.H."/>
            <person name="Devos D.P."/>
            <person name="Kaster A.-K."/>
            <person name="Ovreas L."/>
            <person name="Rohde M."/>
            <person name="Galperin M.Y."/>
            <person name="Jogler C."/>
        </authorList>
    </citation>
    <scope>NUCLEOTIDE SEQUENCE [LARGE SCALE GENOMIC DNA]</scope>
    <source>
        <strain evidence="9 10">Mal33</strain>
    </source>
</reference>
<dbReference type="InterPro" id="IPR004869">
    <property type="entry name" value="MMPL_dom"/>
</dbReference>
<keyword evidence="10" id="KW-1185">Reference proteome</keyword>
<dbReference type="InterPro" id="IPR000731">
    <property type="entry name" value="SSD"/>
</dbReference>
<dbReference type="AlphaFoldDB" id="A0A518IYF9"/>
<evidence type="ECO:0000256" key="3">
    <source>
        <dbReference type="ARBA" id="ARBA00022692"/>
    </source>
</evidence>
<feature type="transmembrane region" description="Helical" evidence="7">
    <location>
        <begin position="716"/>
        <end position="741"/>
    </location>
</feature>
<evidence type="ECO:0000256" key="4">
    <source>
        <dbReference type="ARBA" id="ARBA00022989"/>
    </source>
</evidence>
<evidence type="ECO:0000313" key="10">
    <source>
        <dbReference type="Proteomes" id="UP000316770"/>
    </source>
</evidence>
<feature type="region of interest" description="Disordered" evidence="6">
    <location>
        <begin position="752"/>
        <end position="781"/>
    </location>
</feature>
<gene>
    <name evidence="9" type="ORF">Mal33_41310</name>
</gene>
<proteinExistence type="predicted"/>
<evidence type="ECO:0000313" key="9">
    <source>
        <dbReference type="EMBL" id="QDV58114.1"/>
    </source>
</evidence>
<keyword evidence="4 7" id="KW-1133">Transmembrane helix</keyword>
<comment type="subcellular location">
    <subcellularLocation>
        <location evidence="1">Cell membrane</location>
        <topology evidence="1">Multi-pass membrane protein</topology>
    </subcellularLocation>
</comment>